<proteinExistence type="predicted"/>
<feature type="domain" description="HTH marR-type" evidence="5">
    <location>
        <begin position="50"/>
        <end position="182"/>
    </location>
</feature>
<evidence type="ECO:0000256" key="1">
    <source>
        <dbReference type="ARBA" id="ARBA00023015"/>
    </source>
</evidence>
<feature type="compositionally biased region" description="Basic and acidic residues" evidence="4">
    <location>
        <begin position="1"/>
        <end position="12"/>
    </location>
</feature>
<evidence type="ECO:0000256" key="3">
    <source>
        <dbReference type="ARBA" id="ARBA00023163"/>
    </source>
</evidence>
<dbReference type="PROSITE" id="PS50995">
    <property type="entry name" value="HTH_MARR_2"/>
    <property type="match status" value="1"/>
</dbReference>
<keyword evidence="1" id="KW-0805">Transcription regulation</keyword>
<dbReference type="AlphaFoldDB" id="A0A485LZ92"/>
<name>A0A485LZ92_9ZZZZ</name>
<sequence>MSYETSIREKGHAAQNSGRDPEHNPGDEGHHPKESPGSSPSLEHPADFCSMRILMALRRIMHSFDTYSRKLSVDYHITVPQLICLHAIVHDGPMTLSSLGKLVSLSMSTVNGIVDRLEAKNLVERRRTDPDRRKVLVTATDAGVMLSRNMPPPLHNRLAQAISELPELEQVSIALSLERIVAMMEENQHPDSAGR</sequence>
<evidence type="ECO:0000256" key="2">
    <source>
        <dbReference type="ARBA" id="ARBA00023125"/>
    </source>
</evidence>
<dbReference type="PANTHER" id="PTHR42756">
    <property type="entry name" value="TRANSCRIPTIONAL REGULATOR, MARR"/>
    <property type="match status" value="1"/>
</dbReference>
<gene>
    <name evidence="6" type="primary">ohrR</name>
    <name evidence="6" type="ORF">SCFA_220048</name>
</gene>
<dbReference type="PANTHER" id="PTHR42756:SF1">
    <property type="entry name" value="TRANSCRIPTIONAL REPRESSOR OF EMRAB OPERON"/>
    <property type="match status" value="1"/>
</dbReference>
<keyword evidence="3" id="KW-0804">Transcription</keyword>
<dbReference type="EMBL" id="CAADRM010000084">
    <property type="protein sequence ID" value="VFU13803.1"/>
    <property type="molecule type" value="Genomic_DNA"/>
</dbReference>
<dbReference type="InterPro" id="IPR036388">
    <property type="entry name" value="WH-like_DNA-bd_sf"/>
</dbReference>
<dbReference type="InterPro" id="IPR036390">
    <property type="entry name" value="WH_DNA-bd_sf"/>
</dbReference>
<dbReference type="Pfam" id="PF01047">
    <property type="entry name" value="MarR"/>
    <property type="match status" value="1"/>
</dbReference>
<protein>
    <submittedName>
        <fullName evidence="6">Organic hydroperoxide resistance transcriptional regulator</fullName>
    </submittedName>
</protein>
<reference evidence="6" key="1">
    <citation type="submission" date="2019-03" db="EMBL/GenBank/DDBJ databases">
        <authorList>
            <person name="Hao L."/>
        </authorList>
    </citation>
    <scope>NUCLEOTIDE SEQUENCE</scope>
</reference>
<evidence type="ECO:0000313" key="6">
    <source>
        <dbReference type="EMBL" id="VFU13803.1"/>
    </source>
</evidence>
<dbReference type="PRINTS" id="PR00598">
    <property type="entry name" value="HTHMARR"/>
</dbReference>
<accession>A0A485LZ92</accession>
<feature type="compositionally biased region" description="Basic and acidic residues" evidence="4">
    <location>
        <begin position="19"/>
        <end position="34"/>
    </location>
</feature>
<dbReference type="InterPro" id="IPR000835">
    <property type="entry name" value="HTH_MarR-typ"/>
</dbReference>
<dbReference type="SMART" id="SM00347">
    <property type="entry name" value="HTH_MARR"/>
    <property type="match status" value="1"/>
</dbReference>
<dbReference type="Gene3D" id="1.10.10.10">
    <property type="entry name" value="Winged helix-like DNA-binding domain superfamily/Winged helix DNA-binding domain"/>
    <property type="match status" value="1"/>
</dbReference>
<evidence type="ECO:0000256" key="4">
    <source>
        <dbReference type="SAM" id="MobiDB-lite"/>
    </source>
</evidence>
<dbReference type="SUPFAM" id="SSF46785">
    <property type="entry name" value="Winged helix' DNA-binding domain"/>
    <property type="match status" value="1"/>
</dbReference>
<evidence type="ECO:0000259" key="5">
    <source>
        <dbReference type="PROSITE" id="PS50995"/>
    </source>
</evidence>
<dbReference type="GO" id="GO:0003700">
    <property type="term" value="F:DNA-binding transcription factor activity"/>
    <property type="evidence" value="ECO:0007669"/>
    <property type="project" value="InterPro"/>
</dbReference>
<keyword evidence="2" id="KW-0238">DNA-binding</keyword>
<feature type="region of interest" description="Disordered" evidence="4">
    <location>
        <begin position="1"/>
        <end position="43"/>
    </location>
</feature>
<dbReference type="GO" id="GO:0003677">
    <property type="term" value="F:DNA binding"/>
    <property type="evidence" value="ECO:0007669"/>
    <property type="project" value="UniProtKB-KW"/>
</dbReference>
<organism evidence="6">
    <name type="scientific">anaerobic digester metagenome</name>
    <dbReference type="NCBI Taxonomy" id="1263854"/>
    <lineage>
        <taxon>unclassified sequences</taxon>
        <taxon>metagenomes</taxon>
        <taxon>ecological metagenomes</taxon>
    </lineage>
</organism>